<feature type="domain" description="Bacterial Ig" evidence="1">
    <location>
        <begin position="300"/>
        <end position="372"/>
    </location>
</feature>
<dbReference type="InterPro" id="IPR041498">
    <property type="entry name" value="Big_6"/>
</dbReference>
<sequence length="382" mass="37655">HQKTDSTQVASGIVAANGTYAITIPKQAYGSTVTATVTLNGQTSSASTLVTQGTIAQTTINSLTSDQTSVSGRGESGGTVVIKNGTTQVASGTVATNGTYTITVPKQAYGSIVTATVTKNGKTSSASTLVTQGTIAQTTINSLTSDHTSVSGKGEPGGTIVIKNGTTQVASGTVAANGTYTITVPKQAYGSTVTATVTLNGQTSSASTVVTQETIAQTTINSLTSDQTSVSGRGEPGGTVVIKNGTTQVASGTVAANGTYTITVPKQAYGSGSIVSATVTKNGQTSSASTVVTQGAIAQTTINSLTSDQTSVSGKGEPGATVVIKNGSTQVASGIVAANGTYAITIPKQAYGSTVTATVTLNGQTSSASTLVTQGPSLKQPS</sequence>
<evidence type="ECO:0000259" key="1">
    <source>
        <dbReference type="Pfam" id="PF17936"/>
    </source>
</evidence>
<feature type="domain" description="Bacterial Ig" evidence="1">
    <location>
        <begin position="58"/>
        <end position="130"/>
    </location>
</feature>
<evidence type="ECO:0000313" key="3">
    <source>
        <dbReference type="Proteomes" id="UP000019253"/>
    </source>
</evidence>
<evidence type="ECO:0000313" key="2">
    <source>
        <dbReference type="EMBL" id="EUJ16503.1"/>
    </source>
</evidence>
<dbReference type="Proteomes" id="UP000019253">
    <property type="component" value="Unassembled WGS sequence"/>
</dbReference>
<dbReference type="AlphaFoldDB" id="W7B9B5"/>
<reference evidence="2 3" key="1">
    <citation type="journal article" date="2014" name="Int. J. Syst. Evol. Microbiol.">
        <title>Listeria floridensis sp. nov., Listeria aquatica sp. nov., Listeria cornellensis sp. nov., Listeria riparia sp. nov. and Listeria grandensis sp. nov., from agricultural and natural environments.</title>
        <authorList>
            <person name="den Bakker H.C."/>
            <person name="Warchocki S."/>
            <person name="Wright E.M."/>
            <person name="Allred A.F."/>
            <person name="Ahlstrom C."/>
            <person name="Manuel C.S."/>
            <person name="Stasiewicz M.J."/>
            <person name="Burrell A."/>
            <person name="Roof S."/>
            <person name="Strawn L."/>
            <person name="Fortes E.D."/>
            <person name="Nightingale K.K."/>
            <person name="Kephart D."/>
            <person name="Wiedmann M."/>
        </authorList>
    </citation>
    <scope>NUCLEOTIDE SEQUENCE [LARGE SCALE GENOMIC DNA]</scope>
    <source>
        <strain evidence="3">FSL F6-971</strain>
    </source>
</reference>
<feature type="domain" description="Bacterial Ig" evidence="1">
    <location>
        <begin position="218"/>
        <end position="293"/>
    </location>
</feature>
<gene>
    <name evidence="2" type="ORF">PGRAN_16391</name>
</gene>
<name>W7B9B5_9LIST</name>
<feature type="non-terminal residue" evidence="2">
    <location>
        <position position="382"/>
    </location>
</feature>
<dbReference type="InterPro" id="IPR013783">
    <property type="entry name" value="Ig-like_fold"/>
</dbReference>
<proteinExistence type="predicted"/>
<comment type="caution">
    <text evidence="2">The sequence shown here is derived from an EMBL/GenBank/DDBJ whole genome shotgun (WGS) entry which is preliminary data.</text>
</comment>
<accession>W7B9B5</accession>
<feature type="domain" description="Bacterial Ig" evidence="1">
    <location>
        <begin position="138"/>
        <end position="211"/>
    </location>
</feature>
<organism evidence="2 3">
    <name type="scientific">Listeria grandensis FSL F6-0971</name>
    <dbReference type="NCBI Taxonomy" id="1265819"/>
    <lineage>
        <taxon>Bacteria</taxon>
        <taxon>Bacillati</taxon>
        <taxon>Bacillota</taxon>
        <taxon>Bacilli</taxon>
        <taxon>Bacillales</taxon>
        <taxon>Listeriaceae</taxon>
        <taxon>Listeria</taxon>
    </lineage>
</organism>
<dbReference type="Pfam" id="PF17936">
    <property type="entry name" value="Big_6"/>
    <property type="match status" value="4"/>
</dbReference>
<protein>
    <submittedName>
        <fullName evidence="2">Modifier protein of major autolysin LytC</fullName>
    </submittedName>
</protein>
<dbReference type="RefSeq" id="WP_036068580.1">
    <property type="nucleotide sequence ID" value="NZ_AODD01000058.1"/>
</dbReference>
<feature type="non-terminal residue" evidence="2">
    <location>
        <position position="1"/>
    </location>
</feature>
<dbReference type="EMBL" id="AODD01000058">
    <property type="protein sequence ID" value="EUJ16503.1"/>
    <property type="molecule type" value="Genomic_DNA"/>
</dbReference>
<dbReference type="Gene3D" id="2.60.40.10">
    <property type="entry name" value="Immunoglobulins"/>
    <property type="match status" value="4"/>
</dbReference>
<keyword evidence="3" id="KW-1185">Reference proteome</keyword>
<dbReference type="STRING" id="1265819.PGRAN_16391"/>